<dbReference type="AlphaFoldDB" id="A0A1H6YJN7"/>
<name>A0A1H6YJN7_9EURY</name>
<feature type="region of interest" description="Disordered" evidence="1">
    <location>
        <begin position="1"/>
        <end position="23"/>
    </location>
</feature>
<dbReference type="GeneID" id="95972809"/>
<gene>
    <name evidence="3" type="ORF">SAMN05444271_1615</name>
</gene>
<feature type="compositionally biased region" description="Polar residues" evidence="1">
    <location>
        <begin position="9"/>
        <end position="23"/>
    </location>
</feature>
<dbReference type="InterPro" id="IPR040624">
    <property type="entry name" value="HalOD1"/>
</dbReference>
<organism evidence="3 4">
    <name type="scientific">Halohasta litchfieldiae</name>
    <dbReference type="NCBI Taxonomy" id="1073996"/>
    <lineage>
        <taxon>Archaea</taxon>
        <taxon>Methanobacteriati</taxon>
        <taxon>Methanobacteriota</taxon>
        <taxon>Stenosarchaea group</taxon>
        <taxon>Halobacteria</taxon>
        <taxon>Halobacteriales</taxon>
        <taxon>Haloferacaceae</taxon>
        <taxon>Halohasta</taxon>
    </lineage>
</organism>
<sequence>MIEDLSPTPADSTGTQTHSFTPSADQSIDVSIIRAVASVSGVDPLSLEPRLYDVVDPDALKRLLNSASSEMRITFLFGVYEVSVTGDGHIFVRDDTTAVQ</sequence>
<evidence type="ECO:0000313" key="4">
    <source>
        <dbReference type="Proteomes" id="UP000198888"/>
    </source>
</evidence>
<feature type="domain" description="Halobacterial output" evidence="2">
    <location>
        <begin position="25"/>
        <end position="93"/>
    </location>
</feature>
<dbReference type="Proteomes" id="UP000198888">
    <property type="component" value="Unassembled WGS sequence"/>
</dbReference>
<dbReference type="OrthoDB" id="199137at2157"/>
<accession>A0A2H4Q5I4</accession>
<evidence type="ECO:0000256" key="1">
    <source>
        <dbReference type="SAM" id="MobiDB-lite"/>
    </source>
</evidence>
<dbReference type="EMBL" id="FNYR01000061">
    <property type="protein sequence ID" value="SEJ37432.1"/>
    <property type="molecule type" value="Genomic_DNA"/>
</dbReference>
<dbReference type="KEGG" id="hae:halTADL_2884"/>
<proteinExistence type="predicted"/>
<reference evidence="3 4" key="1">
    <citation type="submission" date="2016-10" db="EMBL/GenBank/DDBJ databases">
        <authorList>
            <person name="de Groot N.N."/>
        </authorList>
    </citation>
    <scope>NUCLEOTIDE SEQUENCE [LARGE SCALE GENOMIC DNA]</scope>
    <source>
        <strain evidence="3 4">DSM 22187</strain>
    </source>
</reference>
<accession>A0A1H6YJN7</accession>
<keyword evidence="4" id="KW-1185">Reference proteome</keyword>
<protein>
    <recommendedName>
        <fullName evidence="2">Halobacterial output domain-containing protein</fullName>
    </recommendedName>
</protein>
<dbReference type="Pfam" id="PF18545">
    <property type="entry name" value="HalOD1"/>
    <property type="match status" value="1"/>
</dbReference>
<evidence type="ECO:0000259" key="2">
    <source>
        <dbReference type="Pfam" id="PF18545"/>
    </source>
</evidence>
<dbReference type="RefSeq" id="WP_162551738.1">
    <property type="nucleotide sequence ID" value="NZ_CP024845.1"/>
</dbReference>
<evidence type="ECO:0000313" key="3">
    <source>
        <dbReference type="EMBL" id="SEJ37432.1"/>
    </source>
</evidence>